<evidence type="ECO:0000313" key="3">
    <source>
        <dbReference type="Proteomes" id="UP000823636"/>
    </source>
</evidence>
<name>A0A9D9H7B6_9BACT</name>
<dbReference type="GO" id="GO:0016788">
    <property type="term" value="F:hydrolase activity, acting on ester bonds"/>
    <property type="evidence" value="ECO:0007669"/>
    <property type="project" value="InterPro"/>
</dbReference>
<evidence type="ECO:0000256" key="1">
    <source>
        <dbReference type="PIRSR" id="PIRSR005902-1"/>
    </source>
</evidence>
<dbReference type="InterPro" id="IPR001130">
    <property type="entry name" value="TatD-like"/>
</dbReference>
<keyword evidence="1" id="KW-0479">Metal-binding</keyword>
<dbReference type="PANTHER" id="PTHR46124:SF3">
    <property type="entry name" value="HYDROLASE"/>
    <property type="match status" value="1"/>
</dbReference>
<feature type="binding site" evidence="1">
    <location>
        <position position="109"/>
    </location>
    <ligand>
        <name>a divalent metal cation</name>
        <dbReference type="ChEBI" id="CHEBI:60240"/>
        <label>2</label>
    </ligand>
</feature>
<feature type="binding site" evidence="1">
    <location>
        <position position="74"/>
    </location>
    <ligand>
        <name>a divalent metal cation</name>
        <dbReference type="ChEBI" id="CHEBI:60240"/>
        <label>1</label>
    </ligand>
</feature>
<accession>A0A9D9H7B6</accession>
<sequence>MVYTDVHTHFNPARPARADVRRIVSLRFPSETAVPAGLFSAGVHPWDAAAVSDADVSDRLARFVVSQSAVAIGECGIDRLCGVPLERQMKVFAAQTELAEMLSLPLVIHAVRASADVVLLHRRMKPSSVWIVHGFRGKPRQAEELLAEGIFLSVGLRFNPELPKVLGCDRLLVESDTADVPLEAVYGVVAAAWGMERDVLAACVGRTFDSLFGGGAAIV</sequence>
<gene>
    <name evidence="2" type="ORF">IAC54_06025</name>
</gene>
<comment type="caution">
    <text evidence="2">The sequence shown here is derived from an EMBL/GenBank/DDBJ whole genome shotgun (WGS) entry which is preliminary data.</text>
</comment>
<dbReference type="Proteomes" id="UP000823636">
    <property type="component" value="Unassembled WGS sequence"/>
</dbReference>
<reference evidence="2" key="1">
    <citation type="submission" date="2020-10" db="EMBL/GenBank/DDBJ databases">
        <authorList>
            <person name="Gilroy R."/>
        </authorList>
    </citation>
    <scope>NUCLEOTIDE SEQUENCE</scope>
    <source>
        <strain evidence="2">G3-4614</strain>
    </source>
</reference>
<feature type="binding site" evidence="1">
    <location>
        <position position="133"/>
    </location>
    <ligand>
        <name>a divalent metal cation</name>
        <dbReference type="ChEBI" id="CHEBI:60240"/>
        <label>2</label>
    </ligand>
</feature>
<dbReference type="InterPro" id="IPR032466">
    <property type="entry name" value="Metal_Hydrolase"/>
</dbReference>
<dbReference type="AlphaFoldDB" id="A0A9D9H7B6"/>
<proteinExistence type="predicted"/>
<organism evidence="2 3">
    <name type="scientific">Candidatus Caccoplasma merdipullorum</name>
    <dbReference type="NCBI Taxonomy" id="2840718"/>
    <lineage>
        <taxon>Bacteria</taxon>
        <taxon>Pseudomonadati</taxon>
        <taxon>Bacteroidota</taxon>
        <taxon>Bacteroidia</taxon>
        <taxon>Bacteroidales</taxon>
        <taxon>Bacteroidaceae</taxon>
        <taxon>Bacteroidaceae incertae sedis</taxon>
        <taxon>Candidatus Caccoplasma</taxon>
    </lineage>
</organism>
<dbReference type="Pfam" id="PF01026">
    <property type="entry name" value="TatD_DNase"/>
    <property type="match status" value="1"/>
</dbReference>
<dbReference type="GO" id="GO:0046872">
    <property type="term" value="F:metal ion binding"/>
    <property type="evidence" value="ECO:0007669"/>
    <property type="project" value="UniProtKB-KW"/>
</dbReference>
<reference evidence="2" key="2">
    <citation type="journal article" date="2021" name="PeerJ">
        <title>Extensive microbial diversity within the chicken gut microbiome revealed by metagenomics and culture.</title>
        <authorList>
            <person name="Gilroy R."/>
            <person name="Ravi A."/>
            <person name="Getino M."/>
            <person name="Pursley I."/>
            <person name="Horton D.L."/>
            <person name="Alikhan N.F."/>
            <person name="Baker D."/>
            <person name="Gharbi K."/>
            <person name="Hall N."/>
            <person name="Watson M."/>
            <person name="Adriaenssens E.M."/>
            <person name="Foster-Nyarko E."/>
            <person name="Jarju S."/>
            <person name="Secka A."/>
            <person name="Antonio M."/>
            <person name="Oren A."/>
            <person name="Chaudhuri R.R."/>
            <person name="La Ragione R."/>
            <person name="Hildebrand F."/>
            <person name="Pallen M.J."/>
        </authorList>
    </citation>
    <scope>NUCLEOTIDE SEQUENCE</scope>
    <source>
        <strain evidence="2">G3-4614</strain>
    </source>
</reference>
<dbReference type="PANTHER" id="PTHR46124">
    <property type="entry name" value="D-AMINOACYL-TRNA DEACYLASE"/>
    <property type="match status" value="1"/>
</dbReference>
<dbReference type="Gene3D" id="3.20.20.140">
    <property type="entry name" value="Metal-dependent hydrolases"/>
    <property type="match status" value="1"/>
</dbReference>
<keyword evidence="2" id="KW-0378">Hydrolase</keyword>
<feature type="binding site" evidence="1">
    <location>
        <position position="176"/>
    </location>
    <ligand>
        <name>a divalent metal cation</name>
        <dbReference type="ChEBI" id="CHEBI:60240"/>
        <label>1</label>
    </ligand>
</feature>
<dbReference type="SUPFAM" id="SSF51556">
    <property type="entry name" value="Metallo-dependent hydrolases"/>
    <property type="match status" value="1"/>
</dbReference>
<protein>
    <submittedName>
        <fullName evidence="2">TatD family hydrolase</fullName>
    </submittedName>
</protein>
<dbReference type="EMBL" id="JADIMW010000066">
    <property type="protein sequence ID" value="MBO8438439.1"/>
    <property type="molecule type" value="Genomic_DNA"/>
</dbReference>
<evidence type="ECO:0000313" key="2">
    <source>
        <dbReference type="EMBL" id="MBO8438439.1"/>
    </source>
</evidence>
<dbReference type="GO" id="GO:0005829">
    <property type="term" value="C:cytosol"/>
    <property type="evidence" value="ECO:0007669"/>
    <property type="project" value="TreeGrafter"/>
</dbReference>